<dbReference type="OrthoDB" id="4791458at2759"/>
<evidence type="ECO:0000313" key="2">
    <source>
        <dbReference type="Proteomes" id="UP000772434"/>
    </source>
</evidence>
<dbReference type="InterPro" id="IPR015926">
    <property type="entry name" value="Cytolysin/lectin"/>
</dbReference>
<proteinExistence type="predicted"/>
<accession>A0A9P5PY92</accession>
<dbReference type="PANTHER" id="PTHR10622:SF12">
    <property type="entry name" value="HET DOMAIN-CONTAINING PROTEIN"/>
    <property type="match status" value="1"/>
</dbReference>
<organism evidence="1 2">
    <name type="scientific">Rhodocollybia butyracea</name>
    <dbReference type="NCBI Taxonomy" id="206335"/>
    <lineage>
        <taxon>Eukaryota</taxon>
        <taxon>Fungi</taxon>
        <taxon>Dikarya</taxon>
        <taxon>Basidiomycota</taxon>
        <taxon>Agaricomycotina</taxon>
        <taxon>Agaricomycetes</taxon>
        <taxon>Agaricomycetidae</taxon>
        <taxon>Agaricales</taxon>
        <taxon>Marasmiineae</taxon>
        <taxon>Omphalotaceae</taxon>
        <taxon>Rhodocollybia</taxon>
    </lineage>
</organism>
<sequence length="484" mass="55741">MSCQAAGRQTTRVEDKAYSLMGIFGGDNEGVTIFAWKSNPEAQSAGFGGILATSPDDFAESGEYERFNWTDNRQPYSMTNLGLQIRLPLIPIIHPNIRDASLSTHKFIALLNARRRGTSEYLAIYVKKFEKSNELQYERANLGILVEHNQVILDQCGKIKGRLRSPQELFFKKRVFSGFKVMDQDRKYVIFLRPSAEITSNRCHPPFRSECFTFNKILRLDSGSSMTLLYSVNKSNQPFVVMVGIHNSKIWLDVVLDFKQSINAVDLKGIHDSYYNRHANGRLEKNLERTSKYLTDDRVILVEAQNHYNRLSTYMVSIRILDRMHPDVAQAITSTGTFQYKFRVLYDDTDSDLLEAYPSTLWESLPHQKDTMNLFFDCNGISGVLRFQHRNGEKFAIILGAHDNGEMWSDILTKTDCDFDKECVADIRDSYYRHNRRGEKIVSLDSSRRASTRGDLTVHVISRLEKQVGARKWYRTYISVTCQY</sequence>
<dbReference type="Gene3D" id="2.60.270.20">
    <property type="entry name" value="Cytolysin/lectin"/>
    <property type="match status" value="2"/>
</dbReference>
<comment type="caution">
    <text evidence="1">The sequence shown here is derived from an EMBL/GenBank/DDBJ whole genome shotgun (WGS) entry which is preliminary data.</text>
</comment>
<reference evidence="1" key="1">
    <citation type="submission" date="2020-11" db="EMBL/GenBank/DDBJ databases">
        <authorList>
            <consortium name="DOE Joint Genome Institute"/>
            <person name="Ahrendt S."/>
            <person name="Riley R."/>
            <person name="Andreopoulos W."/>
            <person name="Labutti K."/>
            <person name="Pangilinan J."/>
            <person name="Ruiz-Duenas F.J."/>
            <person name="Barrasa J.M."/>
            <person name="Sanchez-Garcia M."/>
            <person name="Camarero S."/>
            <person name="Miyauchi S."/>
            <person name="Serrano A."/>
            <person name="Linde D."/>
            <person name="Babiker R."/>
            <person name="Drula E."/>
            <person name="Ayuso-Fernandez I."/>
            <person name="Pacheco R."/>
            <person name="Padilla G."/>
            <person name="Ferreira P."/>
            <person name="Barriuso J."/>
            <person name="Kellner H."/>
            <person name="Castanera R."/>
            <person name="Alfaro M."/>
            <person name="Ramirez L."/>
            <person name="Pisabarro A.G."/>
            <person name="Kuo A."/>
            <person name="Tritt A."/>
            <person name="Lipzen A."/>
            <person name="He G."/>
            <person name="Yan M."/>
            <person name="Ng V."/>
            <person name="Cullen D."/>
            <person name="Martin F."/>
            <person name="Rosso M.-N."/>
            <person name="Henrissat B."/>
            <person name="Hibbett D."/>
            <person name="Martinez A.T."/>
            <person name="Grigoriev I.V."/>
        </authorList>
    </citation>
    <scope>NUCLEOTIDE SEQUENCE</scope>
    <source>
        <strain evidence="1">AH 40177</strain>
    </source>
</reference>
<keyword evidence="2" id="KW-1185">Reference proteome</keyword>
<dbReference type="Pfam" id="PF07367">
    <property type="entry name" value="FB_lectin"/>
    <property type="match status" value="2"/>
</dbReference>
<evidence type="ECO:0000313" key="1">
    <source>
        <dbReference type="EMBL" id="KAF9071606.1"/>
    </source>
</evidence>
<gene>
    <name evidence="1" type="ORF">BDP27DRAFT_1418955</name>
</gene>
<dbReference type="EMBL" id="JADNRY010000031">
    <property type="protein sequence ID" value="KAF9071606.1"/>
    <property type="molecule type" value="Genomic_DNA"/>
</dbReference>
<dbReference type="SUPFAM" id="SSF63724">
    <property type="entry name" value="Cytolysin/lectin"/>
    <property type="match status" value="2"/>
</dbReference>
<dbReference type="Proteomes" id="UP000772434">
    <property type="component" value="Unassembled WGS sequence"/>
</dbReference>
<dbReference type="InterPro" id="IPR009960">
    <property type="entry name" value="Fruit_body_lectin_fun"/>
</dbReference>
<dbReference type="PANTHER" id="PTHR10622">
    <property type="entry name" value="HET DOMAIN-CONTAINING PROTEIN"/>
    <property type="match status" value="1"/>
</dbReference>
<protein>
    <submittedName>
        <fullName evidence="1">Uncharacterized protein</fullName>
    </submittedName>
</protein>
<name>A0A9P5PY92_9AGAR</name>
<dbReference type="AlphaFoldDB" id="A0A9P5PY92"/>